<organism evidence="1 2">
    <name type="scientific">Pantoea allii</name>
    <dbReference type="NCBI Taxonomy" id="574096"/>
    <lineage>
        <taxon>Bacteria</taxon>
        <taxon>Pseudomonadati</taxon>
        <taxon>Pseudomonadota</taxon>
        <taxon>Gammaproteobacteria</taxon>
        <taxon>Enterobacterales</taxon>
        <taxon>Erwiniaceae</taxon>
        <taxon>Pantoea</taxon>
    </lineage>
</organism>
<proteinExistence type="predicted"/>
<dbReference type="EMBL" id="QGHF01000003">
    <property type="protein sequence ID" value="PWK98454.1"/>
    <property type="molecule type" value="Genomic_DNA"/>
</dbReference>
<dbReference type="InterPro" id="IPR015079">
    <property type="entry name" value="DUF1889"/>
</dbReference>
<accession>A0A2V2BD48</accession>
<dbReference type="OrthoDB" id="9154053at2"/>
<comment type="caution">
    <text evidence="1">The sequence shown here is derived from an EMBL/GenBank/DDBJ whole genome shotgun (WGS) entry which is preliminary data.</text>
</comment>
<dbReference type="Gene3D" id="1.20.1290.30">
    <property type="match status" value="1"/>
</dbReference>
<protein>
    <submittedName>
        <fullName evidence="1">Uncharacterized protein DUF1889</fullName>
    </submittedName>
</protein>
<dbReference type="RefSeq" id="WP_109716895.1">
    <property type="nucleotide sequence ID" value="NZ_QGHF01000003.1"/>
</dbReference>
<evidence type="ECO:0000313" key="1">
    <source>
        <dbReference type="EMBL" id="PWK98454.1"/>
    </source>
</evidence>
<dbReference type="Proteomes" id="UP000245981">
    <property type="component" value="Unassembled WGS sequence"/>
</dbReference>
<gene>
    <name evidence="1" type="ORF">C7431_103219</name>
</gene>
<dbReference type="Pfam" id="PF08986">
    <property type="entry name" value="DUF1889"/>
    <property type="match status" value="1"/>
</dbReference>
<dbReference type="AlphaFoldDB" id="A0A2V2BD48"/>
<sequence>MSAIIDKALDYLESMNTSSSAPHPVDEGRAKELFKFLKELGQPISRGDIQGFGTQNGWNAEFTKKMADWADKVAAGGRVQVKHPGYLSENMQAELRSLLE</sequence>
<dbReference type="InterPro" id="IPR037210">
    <property type="entry name" value="YoaC-like_sf"/>
</dbReference>
<evidence type="ECO:0000313" key="2">
    <source>
        <dbReference type="Proteomes" id="UP000245981"/>
    </source>
</evidence>
<name>A0A2V2BD48_9GAMM</name>
<dbReference type="SUPFAM" id="SSF140670">
    <property type="entry name" value="YoaC-like"/>
    <property type="match status" value="1"/>
</dbReference>
<reference evidence="1 2" key="1">
    <citation type="submission" date="2018-05" db="EMBL/GenBank/DDBJ databases">
        <title>Genomic Encyclopedia of Type Strains, Phase IV (KMG-V): Genome sequencing to study the core and pangenomes of soil and plant-associated prokaryotes.</title>
        <authorList>
            <person name="Whitman W."/>
        </authorList>
    </citation>
    <scope>NUCLEOTIDE SEQUENCE [LARGE SCALE GENOMIC DNA]</scope>
    <source>
        <strain evidence="1 2">PNA 200-10</strain>
    </source>
</reference>